<sequence>MLVNLYNGTVIVKLHNSIYHSPCTSLFFKWYLLDY</sequence>
<name>A0A0A9H4S0_ARUDO</name>
<organism evidence="1">
    <name type="scientific">Arundo donax</name>
    <name type="common">Giant reed</name>
    <name type="synonym">Donax arundinaceus</name>
    <dbReference type="NCBI Taxonomy" id="35708"/>
    <lineage>
        <taxon>Eukaryota</taxon>
        <taxon>Viridiplantae</taxon>
        <taxon>Streptophyta</taxon>
        <taxon>Embryophyta</taxon>
        <taxon>Tracheophyta</taxon>
        <taxon>Spermatophyta</taxon>
        <taxon>Magnoliopsida</taxon>
        <taxon>Liliopsida</taxon>
        <taxon>Poales</taxon>
        <taxon>Poaceae</taxon>
        <taxon>PACMAD clade</taxon>
        <taxon>Arundinoideae</taxon>
        <taxon>Arundineae</taxon>
        <taxon>Arundo</taxon>
    </lineage>
</organism>
<proteinExistence type="predicted"/>
<accession>A0A0A9H4S0</accession>
<evidence type="ECO:0000313" key="1">
    <source>
        <dbReference type="EMBL" id="JAE31742.1"/>
    </source>
</evidence>
<dbReference type="EMBL" id="GBRH01166154">
    <property type="protein sequence ID" value="JAE31742.1"/>
    <property type="molecule type" value="Transcribed_RNA"/>
</dbReference>
<reference evidence="1" key="2">
    <citation type="journal article" date="2015" name="Data Brief">
        <title>Shoot transcriptome of the giant reed, Arundo donax.</title>
        <authorList>
            <person name="Barrero R.A."/>
            <person name="Guerrero F.D."/>
            <person name="Moolhuijzen P."/>
            <person name="Goolsby J.A."/>
            <person name="Tidwell J."/>
            <person name="Bellgard S.E."/>
            <person name="Bellgard M.I."/>
        </authorList>
    </citation>
    <scope>NUCLEOTIDE SEQUENCE</scope>
    <source>
        <tissue evidence="1">Shoot tissue taken approximately 20 cm above the soil surface</tissue>
    </source>
</reference>
<dbReference type="AlphaFoldDB" id="A0A0A9H4S0"/>
<protein>
    <submittedName>
        <fullName evidence="1">Uncharacterized protein</fullName>
    </submittedName>
</protein>
<reference evidence="1" key="1">
    <citation type="submission" date="2014-09" db="EMBL/GenBank/DDBJ databases">
        <authorList>
            <person name="Magalhaes I.L.F."/>
            <person name="Oliveira U."/>
            <person name="Santos F.R."/>
            <person name="Vidigal T.H.D.A."/>
            <person name="Brescovit A.D."/>
            <person name="Santos A.J."/>
        </authorList>
    </citation>
    <scope>NUCLEOTIDE SEQUENCE</scope>
    <source>
        <tissue evidence="1">Shoot tissue taken approximately 20 cm above the soil surface</tissue>
    </source>
</reference>